<dbReference type="AlphaFoldDB" id="A0A9P6BAQ9"/>
<keyword evidence="3" id="KW-1185">Reference proteome</keyword>
<dbReference type="InterPro" id="IPR052980">
    <property type="entry name" value="Crinkler_effector"/>
</dbReference>
<feature type="region of interest" description="Disordered" evidence="1">
    <location>
        <begin position="534"/>
        <end position="570"/>
    </location>
</feature>
<evidence type="ECO:0000313" key="2">
    <source>
        <dbReference type="EMBL" id="KAF9520637.1"/>
    </source>
</evidence>
<dbReference type="Proteomes" id="UP000886523">
    <property type="component" value="Unassembled WGS sequence"/>
</dbReference>
<proteinExistence type="predicted"/>
<evidence type="ECO:0000313" key="3">
    <source>
        <dbReference type="Proteomes" id="UP000886523"/>
    </source>
</evidence>
<reference evidence="2" key="1">
    <citation type="journal article" date="2020" name="Nat. Commun.">
        <title>Large-scale genome sequencing of mycorrhizal fungi provides insights into the early evolution of symbiotic traits.</title>
        <authorList>
            <person name="Miyauchi S."/>
            <person name="Kiss E."/>
            <person name="Kuo A."/>
            <person name="Drula E."/>
            <person name="Kohler A."/>
            <person name="Sanchez-Garcia M."/>
            <person name="Morin E."/>
            <person name="Andreopoulos B."/>
            <person name="Barry K.W."/>
            <person name="Bonito G."/>
            <person name="Buee M."/>
            <person name="Carver A."/>
            <person name="Chen C."/>
            <person name="Cichocki N."/>
            <person name="Clum A."/>
            <person name="Culley D."/>
            <person name="Crous P.W."/>
            <person name="Fauchery L."/>
            <person name="Girlanda M."/>
            <person name="Hayes R.D."/>
            <person name="Keri Z."/>
            <person name="LaButti K."/>
            <person name="Lipzen A."/>
            <person name="Lombard V."/>
            <person name="Magnuson J."/>
            <person name="Maillard F."/>
            <person name="Murat C."/>
            <person name="Nolan M."/>
            <person name="Ohm R.A."/>
            <person name="Pangilinan J."/>
            <person name="Pereira M.F."/>
            <person name="Perotto S."/>
            <person name="Peter M."/>
            <person name="Pfister S."/>
            <person name="Riley R."/>
            <person name="Sitrit Y."/>
            <person name="Stielow J.B."/>
            <person name="Szollosi G."/>
            <person name="Zifcakova L."/>
            <person name="Stursova M."/>
            <person name="Spatafora J.W."/>
            <person name="Tedersoo L."/>
            <person name="Vaario L.M."/>
            <person name="Yamada A."/>
            <person name="Yan M."/>
            <person name="Wang P."/>
            <person name="Xu J."/>
            <person name="Bruns T."/>
            <person name="Baldrian P."/>
            <person name="Vilgalys R."/>
            <person name="Dunand C."/>
            <person name="Henrissat B."/>
            <person name="Grigoriev I.V."/>
            <person name="Hibbett D."/>
            <person name="Nagy L.G."/>
            <person name="Martin F.M."/>
        </authorList>
    </citation>
    <scope>NUCLEOTIDE SEQUENCE</scope>
    <source>
        <strain evidence="2">UP504</strain>
    </source>
</reference>
<dbReference type="OrthoDB" id="2340858at2759"/>
<protein>
    <submittedName>
        <fullName evidence="2">Uncharacterized protein</fullName>
    </submittedName>
</protein>
<comment type="caution">
    <text evidence="2">The sequence shown here is derived from an EMBL/GenBank/DDBJ whole genome shotgun (WGS) entry which is preliminary data.</text>
</comment>
<dbReference type="EMBL" id="MU128911">
    <property type="protein sequence ID" value="KAF9520637.1"/>
    <property type="molecule type" value="Genomic_DNA"/>
</dbReference>
<name>A0A9P6BAQ9_9AGAM</name>
<feature type="compositionally biased region" description="Polar residues" evidence="1">
    <location>
        <begin position="553"/>
        <end position="563"/>
    </location>
</feature>
<dbReference type="PANTHER" id="PTHR33129">
    <property type="entry name" value="PROTEIN KINASE DOMAIN-CONTAINING PROTEIN-RELATED"/>
    <property type="match status" value="1"/>
</dbReference>
<dbReference type="PANTHER" id="PTHR33129:SF1">
    <property type="entry name" value="ATP-BINDING PROTEIN"/>
    <property type="match status" value="1"/>
</dbReference>
<organism evidence="2 3">
    <name type="scientific">Hydnum rufescens UP504</name>
    <dbReference type="NCBI Taxonomy" id="1448309"/>
    <lineage>
        <taxon>Eukaryota</taxon>
        <taxon>Fungi</taxon>
        <taxon>Dikarya</taxon>
        <taxon>Basidiomycota</taxon>
        <taxon>Agaricomycotina</taxon>
        <taxon>Agaricomycetes</taxon>
        <taxon>Cantharellales</taxon>
        <taxon>Hydnaceae</taxon>
        <taxon>Hydnum</taxon>
    </lineage>
</organism>
<gene>
    <name evidence="2" type="ORF">BS47DRAFT_1378809</name>
</gene>
<evidence type="ECO:0000256" key="1">
    <source>
        <dbReference type="SAM" id="MobiDB-lite"/>
    </source>
</evidence>
<sequence length="570" mass="64697">MHDARVTSLRSFTACGKEMTMECDFIDREWFIPAFRLYDHLLIRNEYISILGVIKQAQSSGKKHIVVTGHPGIGKTAFLYYILLTRLYNGEPTALQKHDHIYYLFDSEGARQVPPDVQTDEGVWALMDSNCQARIPCRGFLEGSAGIVQAASPNPDRYQGWAKEHKARFIIMDLWTQDEILALGAICGLASHRLIPLFQKWGPSPNFLCQLMELDPDHCDYSDRGRERYIQTALQNFMWNFESAASMADITQSNWADDLHLIFFLRPESKNQGLSINPSVHLIIPTPYLRGIIITALYARNQAVQTRFFQLFNTTPLTQKSVVGTIFETAMHAHFSSATCGVIVCSGVNGSEFRLHTSSVHWIYSPYKFTPLSHSDLPVYLRPSAPHKVTCNAIVIQYNREADNYDVILLRATVGRHDFIKYQDLDKLNAALPVHFHPGPRCRWSFVWVVPDDSLSTHYLQQNLLPTESTSWCEVLRAYTYVFHLPEDWEDDEFLDRFGEADCWQDTVEEDIMEGIANPKEVIMEDIAGRAPSYADESMAEASALPKKDARSLSPSAGPSAQPSKRMKTS</sequence>
<accession>A0A9P6BAQ9</accession>